<organism evidence="3 4">
    <name type="scientific">Weissella viridescens</name>
    <name type="common">Lactobacillus viridescens</name>
    <dbReference type="NCBI Taxonomy" id="1629"/>
    <lineage>
        <taxon>Bacteria</taxon>
        <taxon>Bacillati</taxon>
        <taxon>Bacillota</taxon>
        <taxon>Bacilli</taxon>
        <taxon>Lactobacillales</taxon>
        <taxon>Lactobacillaceae</taxon>
        <taxon>Weissella</taxon>
    </lineage>
</organism>
<feature type="coiled-coil region" evidence="1">
    <location>
        <begin position="2"/>
        <end position="74"/>
    </location>
</feature>
<dbReference type="AlphaFoldDB" id="A0A380P3V6"/>
<dbReference type="EMBL" id="UHIV01000004">
    <property type="protein sequence ID" value="SUP59567.1"/>
    <property type="molecule type" value="Genomic_DNA"/>
</dbReference>
<dbReference type="Proteomes" id="UP000254621">
    <property type="component" value="Unassembled WGS sequence"/>
</dbReference>
<feature type="domain" description="Protein G-related albumin-binding (GA) module" evidence="2">
    <location>
        <begin position="10"/>
        <end position="55"/>
    </location>
</feature>
<dbReference type="Pfam" id="PF01468">
    <property type="entry name" value="GA"/>
    <property type="match status" value="2"/>
</dbReference>
<evidence type="ECO:0000313" key="3">
    <source>
        <dbReference type="EMBL" id="SUP59567.1"/>
    </source>
</evidence>
<reference evidence="3 4" key="1">
    <citation type="submission" date="2018-06" db="EMBL/GenBank/DDBJ databases">
        <authorList>
            <consortium name="Pathogen Informatics"/>
            <person name="Doyle S."/>
        </authorList>
    </citation>
    <scope>NUCLEOTIDE SEQUENCE [LARGE SCALE GENOMIC DNA]</scope>
    <source>
        <strain evidence="3 4">NCTC13645</strain>
    </source>
</reference>
<name>A0A380P3V6_WEIVI</name>
<evidence type="ECO:0000256" key="1">
    <source>
        <dbReference type="SAM" id="Coils"/>
    </source>
</evidence>
<dbReference type="InterPro" id="IPR002988">
    <property type="entry name" value="GA_module"/>
</dbReference>
<evidence type="ECO:0000313" key="4">
    <source>
        <dbReference type="Proteomes" id="UP000254621"/>
    </source>
</evidence>
<accession>A0A380P3V6</accession>
<evidence type="ECO:0000259" key="2">
    <source>
        <dbReference type="Pfam" id="PF01468"/>
    </source>
</evidence>
<protein>
    <submittedName>
        <fullName evidence="3">GA module</fullName>
    </submittedName>
</protein>
<sequence length="269" mass="30315">MQDEMNRVQKQLDAAKEEAKKKIADMNYLTNKDELNRQIDAAVNGDEVSEIWSNAVIENERLRQENDLKKLKEESIKQIDALTNVSQDAKDAAKQIVQDSLDAKTINDQVIALKDLDTQIGNKKIEANKTLKDFNGLRDADVIEFQDRVNGATSLQEIDDILTEAKTKSDDNELQLKKEAALEEIKNMGFLDENSIPGRPGRPNVKNGKDYFANNVNNAKTTKEIEDALKAARDADNAEHYSQQSSVLEALNEAKNIGEHLDIYQKSWI</sequence>
<feature type="domain" description="Protein G-related albumin-binding (GA) module" evidence="2">
    <location>
        <begin position="122"/>
        <end position="167"/>
    </location>
</feature>
<keyword evidence="1" id="KW-0175">Coiled coil</keyword>
<dbReference type="Gene3D" id="1.20.5.420">
    <property type="entry name" value="Immunoglobulin FC, subunit C"/>
    <property type="match status" value="2"/>
</dbReference>
<proteinExistence type="predicted"/>
<gene>
    <name evidence="3" type="ORF">NCTC13645_01825</name>
</gene>